<evidence type="ECO:0000256" key="5">
    <source>
        <dbReference type="ARBA" id="ARBA00022692"/>
    </source>
</evidence>
<comment type="subunit">
    <text evidence="11">The complex is composed of two ATP-binding proteins (NikD and NikE), two transmembrane proteins (NikB and NikC) and a solute-binding protein (NikA).</text>
</comment>
<evidence type="ECO:0000256" key="13">
    <source>
        <dbReference type="RuleBase" id="RU363032"/>
    </source>
</evidence>
<keyword evidence="5 13" id="KW-0812">Transmembrane</keyword>
<protein>
    <recommendedName>
        <fullName evidence="12">Nickel import system permease protein NikB</fullName>
    </recommendedName>
</protein>
<evidence type="ECO:0000256" key="8">
    <source>
        <dbReference type="ARBA" id="ARBA00023112"/>
    </source>
</evidence>
<keyword evidence="4" id="KW-0533">Nickel</keyword>
<name>A0A2N5N358_9BACL</name>
<dbReference type="EMBL" id="NFEZ01000004">
    <property type="protein sequence ID" value="PLT44752.1"/>
    <property type="molecule type" value="Genomic_DNA"/>
</dbReference>
<gene>
    <name evidence="15" type="ORF">B8V81_3183</name>
</gene>
<organism evidence="15 16">
    <name type="scientific">Paenibacillus pasadenensis</name>
    <dbReference type="NCBI Taxonomy" id="217090"/>
    <lineage>
        <taxon>Bacteria</taxon>
        <taxon>Bacillati</taxon>
        <taxon>Bacillota</taxon>
        <taxon>Bacilli</taxon>
        <taxon>Bacillales</taxon>
        <taxon>Paenibacillaceae</taxon>
        <taxon>Paenibacillus</taxon>
    </lineage>
</organism>
<comment type="subcellular location">
    <subcellularLocation>
        <location evidence="1 13">Cell membrane</location>
        <topology evidence="1 13">Multi-pass membrane protein</topology>
    </subcellularLocation>
</comment>
<evidence type="ECO:0000256" key="12">
    <source>
        <dbReference type="ARBA" id="ARBA00044774"/>
    </source>
</evidence>
<comment type="similarity">
    <text evidence="10">Belongs to the binding-protein-dependent transport system permease family. OppBC subfamily.</text>
</comment>
<dbReference type="Proteomes" id="UP000234789">
    <property type="component" value="Unassembled WGS sequence"/>
</dbReference>
<keyword evidence="9 13" id="KW-0472">Membrane</keyword>
<dbReference type="NCBIfam" id="NF045470">
    <property type="entry name" value="Opp2B"/>
    <property type="match status" value="1"/>
</dbReference>
<dbReference type="InterPro" id="IPR050045">
    <property type="entry name" value="Opp2B"/>
</dbReference>
<keyword evidence="2 13" id="KW-0813">Transport</keyword>
<feature type="transmembrane region" description="Helical" evidence="13">
    <location>
        <begin position="281"/>
        <end position="303"/>
    </location>
</feature>
<evidence type="ECO:0000256" key="4">
    <source>
        <dbReference type="ARBA" id="ARBA00022596"/>
    </source>
</evidence>
<dbReference type="InterPro" id="IPR045621">
    <property type="entry name" value="BPD_transp_1_N"/>
</dbReference>
<feature type="domain" description="ABC transmembrane type-1" evidence="14">
    <location>
        <begin position="98"/>
        <end position="300"/>
    </location>
</feature>
<dbReference type="PROSITE" id="PS50928">
    <property type="entry name" value="ABC_TM1"/>
    <property type="match status" value="1"/>
</dbReference>
<feature type="transmembrane region" description="Helical" evidence="13">
    <location>
        <begin position="104"/>
        <end position="126"/>
    </location>
</feature>
<dbReference type="InterPro" id="IPR035906">
    <property type="entry name" value="MetI-like_sf"/>
</dbReference>
<dbReference type="PANTHER" id="PTHR43163:SF6">
    <property type="entry name" value="DIPEPTIDE TRANSPORT SYSTEM PERMEASE PROTEIN DPPB-RELATED"/>
    <property type="match status" value="1"/>
</dbReference>
<keyword evidence="3" id="KW-1003">Cell membrane</keyword>
<dbReference type="RefSeq" id="WP_101808692.1">
    <property type="nucleotide sequence ID" value="NZ_NFEZ01000004.1"/>
</dbReference>
<evidence type="ECO:0000259" key="14">
    <source>
        <dbReference type="PROSITE" id="PS50928"/>
    </source>
</evidence>
<feature type="transmembrane region" description="Helical" evidence="13">
    <location>
        <begin position="178"/>
        <end position="205"/>
    </location>
</feature>
<dbReference type="SUPFAM" id="SSF161098">
    <property type="entry name" value="MetI-like"/>
    <property type="match status" value="1"/>
</dbReference>
<dbReference type="CDD" id="cd06261">
    <property type="entry name" value="TM_PBP2"/>
    <property type="match status" value="1"/>
</dbReference>
<dbReference type="AlphaFoldDB" id="A0A2N5N358"/>
<reference evidence="15 16" key="1">
    <citation type="submission" date="2017-05" db="EMBL/GenBank/DDBJ databases">
        <title>Functional genome analysis of Paenibacillus pasadenensis strain R16: insights on endophytic life style and antifungal activity.</title>
        <authorList>
            <person name="Passera A."/>
            <person name="Marcolungo L."/>
            <person name="Casati P."/>
            <person name="Brasca M."/>
            <person name="Quaglino F."/>
            <person name="Delledonne M."/>
        </authorList>
    </citation>
    <scope>NUCLEOTIDE SEQUENCE [LARGE SCALE GENOMIC DNA]</scope>
    <source>
        <strain evidence="15 16">R16</strain>
    </source>
</reference>
<evidence type="ECO:0000313" key="16">
    <source>
        <dbReference type="Proteomes" id="UP000234789"/>
    </source>
</evidence>
<keyword evidence="7" id="KW-0406">Ion transport</keyword>
<dbReference type="PANTHER" id="PTHR43163">
    <property type="entry name" value="DIPEPTIDE TRANSPORT SYSTEM PERMEASE PROTEIN DPPB-RELATED"/>
    <property type="match status" value="1"/>
</dbReference>
<accession>A0A2N5N358</accession>
<proteinExistence type="inferred from homology"/>
<evidence type="ECO:0000256" key="3">
    <source>
        <dbReference type="ARBA" id="ARBA00022475"/>
    </source>
</evidence>
<feature type="transmembrane region" description="Helical" evidence="13">
    <location>
        <begin position="138"/>
        <end position="158"/>
    </location>
</feature>
<dbReference type="Gene3D" id="1.10.3720.10">
    <property type="entry name" value="MetI-like"/>
    <property type="match status" value="1"/>
</dbReference>
<dbReference type="InterPro" id="IPR000515">
    <property type="entry name" value="MetI-like"/>
</dbReference>
<evidence type="ECO:0000256" key="10">
    <source>
        <dbReference type="ARBA" id="ARBA00024202"/>
    </source>
</evidence>
<evidence type="ECO:0000313" key="15">
    <source>
        <dbReference type="EMBL" id="PLT44752.1"/>
    </source>
</evidence>
<keyword evidence="8" id="KW-0921">Nickel transport</keyword>
<feature type="transmembrane region" description="Helical" evidence="13">
    <location>
        <begin position="226"/>
        <end position="248"/>
    </location>
</feature>
<evidence type="ECO:0000256" key="2">
    <source>
        <dbReference type="ARBA" id="ARBA00022448"/>
    </source>
</evidence>
<dbReference type="GO" id="GO:0015099">
    <property type="term" value="F:nickel cation transmembrane transporter activity"/>
    <property type="evidence" value="ECO:0007669"/>
    <property type="project" value="InterPro"/>
</dbReference>
<evidence type="ECO:0000256" key="11">
    <source>
        <dbReference type="ARBA" id="ARBA00038669"/>
    </source>
</evidence>
<sequence length="316" mass="34698">MLALIRERLLQLLLVLFFMSILVFGLMKLAPGDPVFALLKADEVETTMADEQALRESLGLDKPMLVQYGQWLARVARLDFGDSLMRQRPVLELYVEKLPATVELALGGMAFMLVLAVPAGLLAARFPGRLPDHAGRAFSLLGASIPVFWIGLLLIYLFAYRLQWLPFMGRGEDWRQLILPSVTLGFGLSAVHASLLRSGMLASLSQPYIRAARARGIRESTIYAKYALRGAIAPVLTVFGMTLGSLLAGSVVVETLFSWPGIGLMAVEAIFQRDYPLVQGFLLLSGALIVLVNLAVDLLYGWIDPRVRLSGKGGRR</sequence>
<keyword evidence="6 13" id="KW-1133">Transmembrane helix</keyword>
<evidence type="ECO:0000256" key="1">
    <source>
        <dbReference type="ARBA" id="ARBA00004651"/>
    </source>
</evidence>
<evidence type="ECO:0000256" key="6">
    <source>
        <dbReference type="ARBA" id="ARBA00022989"/>
    </source>
</evidence>
<dbReference type="Pfam" id="PF00528">
    <property type="entry name" value="BPD_transp_1"/>
    <property type="match status" value="1"/>
</dbReference>
<dbReference type="Pfam" id="PF19300">
    <property type="entry name" value="BPD_transp_1_N"/>
    <property type="match status" value="1"/>
</dbReference>
<evidence type="ECO:0000256" key="9">
    <source>
        <dbReference type="ARBA" id="ARBA00023136"/>
    </source>
</evidence>
<keyword evidence="16" id="KW-1185">Reference proteome</keyword>
<feature type="transmembrane region" description="Helical" evidence="13">
    <location>
        <begin position="12"/>
        <end position="30"/>
    </location>
</feature>
<comment type="caution">
    <text evidence="15">The sequence shown here is derived from an EMBL/GenBank/DDBJ whole genome shotgun (WGS) entry which is preliminary data.</text>
</comment>
<evidence type="ECO:0000256" key="7">
    <source>
        <dbReference type="ARBA" id="ARBA00023065"/>
    </source>
</evidence>
<dbReference type="GO" id="GO:0005886">
    <property type="term" value="C:plasma membrane"/>
    <property type="evidence" value="ECO:0007669"/>
    <property type="project" value="UniProtKB-SubCell"/>
</dbReference>